<dbReference type="InterPro" id="IPR036964">
    <property type="entry name" value="RASGEF_cat_dom_sf"/>
</dbReference>
<organism evidence="6">
    <name type="scientific">Serpula lacrymans var. lacrymans (strain S7.3)</name>
    <name type="common">Dry rot fungus</name>
    <dbReference type="NCBI Taxonomy" id="936435"/>
    <lineage>
        <taxon>Eukaryota</taxon>
        <taxon>Fungi</taxon>
        <taxon>Dikarya</taxon>
        <taxon>Basidiomycota</taxon>
        <taxon>Agaricomycotina</taxon>
        <taxon>Agaricomycetes</taxon>
        <taxon>Agaricomycetidae</taxon>
        <taxon>Boletales</taxon>
        <taxon>Coniophorineae</taxon>
        <taxon>Serpulaceae</taxon>
        <taxon>Serpula</taxon>
    </lineage>
</organism>
<dbReference type="Gene3D" id="1.20.870.10">
    <property type="entry name" value="Son of sevenless (SoS) protein Chain: S domain 1"/>
    <property type="match status" value="1"/>
</dbReference>
<sequence length="677" mass="77059">MVELSSFLSFVSDLHIARHVDIESVDQSKLSDGEKYQRSVEKARSLVRSFEATTQSLFDDGSALLMTTQSVRHLESCEIWRGRDESYDVLERITSSLKINLQVALQVLESLLYIGQEQTEILERDNKSPVEWRMSLLSLEDNNMADALRAMSNGSFEPPADEADLPKTAHQSIFSAGAQNGHSPVAPPPPIPADGKPVAYSTDLPWDVRDDDVLGLTTKAPRPSDSKIKAFFGTDAPQHYLETINADAKPWYLRPNYDSAEILLDPDGTVRGGTVPALVERLTAHEYADPKFIKAFLMTYKSFTNLDTLFTLLVERFWIQPPENLNAAQLGEWRKFKQYIIRTRVMNTVKSMVQDTDVLEKEDMYILDRMQDFVSRDEVISLPAAKSILDAIKRAQRGKKMTIKTSHQQPPPPPIVPKRIDLLDIDALELARQLTITESQLYLKIRPIECLHRSKQQKTDYNDNIAIFIRRSNRIANWVAYAVLCKEDSRRRASVMKHFINIADRCRSLQNFSTMLAIVSGLNSSPIRRLKRSWEQVSAKLMSQLETCETTINSYKNFNIYRSALAKVSPPCVPFIGVFLTALTHIQDGSKDSLPGHLVNFRKRQKASEVIQDLQQWQAQPHNFRGLPSVLAYIEDSLNQFGDKDVGDDFWELSLAREPREKEEEKLARLLHESGFF</sequence>
<evidence type="ECO:0000313" key="5">
    <source>
        <dbReference type="EMBL" id="EGN98109.1"/>
    </source>
</evidence>
<dbReference type="SMART" id="SM00147">
    <property type="entry name" value="RasGEF"/>
    <property type="match status" value="1"/>
</dbReference>
<dbReference type="Gene3D" id="1.10.840.10">
    <property type="entry name" value="Ras guanine-nucleotide exchange factors catalytic domain"/>
    <property type="match status" value="1"/>
</dbReference>
<dbReference type="EMBL" id="GL945481">
    <property type="protein sequence ID" value="EGN98109.1"/>
    <property type="molecule type" value="Genomic_DNA"/>
</dbReference>
<dbReference type="Proteomes" id="UP000008063">
    <property type="component" value="Unassembled WGS sequence"/>
</dbReference>
<evidence type="ECO:0000259" key="3">
    <source>
        <dbReference type="PROSITE" id="PS50009"/>
    </source>
</evidence>
<dbReference type="HOGENOM" id="CLU_002632_2_0_1"/>
<evidence type="ECO:0000256" key="1">
    <source>
        <dbReference type="ARBA" id="ARBA00022658"/>
    </source>
</evidence>
<dbReference type="PROSITE" id="PS50009">
    <property type="entry name" value="RASGEF_CAT"/>
    <property type="match status" value="1"/>
</dbReference>
<dbReference type="InterPro" id="IPR008937">
    <property type="entry name" value="Ras-like_GEF"/>
</dbReference>
<dbReference type="PROSITE" id="PS50212">
    <property type="entry name" value="RASGEF_NTER"/>
    <property type="match status" value="1"/>
</dbReference>
<dbReference type="OMA" id="WIQPPEN"/>
<dbReference type="FunCoup" id="F8Q1D1">
    <property type="interactions" value="38"/>
</dbReference>
<evidence type="ECO:0000256" key="2">
    <source>
        <dbReference type="PROSITE-ProRule" id="PRU00168"/>
    </source>
</evidence>
<keyword evidence="6" id="KW-1185">Reference proteome</keyword>
<dbReference type="InParanoid" id="F8Q1D1"/>
<name>F8Q1D1_SERL3</name>
<dbReference type="CDD" id="cd00155">
    <property type="entry name" value="RasGEF"/>
    <property type="match status" value="1"/>
</dbReference>
<feature type="domain" description="Ras-GEF" evidence="3">
    <location>
        <begin position="426"/>
        <end position="660"/>
    </location>
</feature>
<dbReference type="InterPro" id="IPR000651">
    <property type="entry name" value="Ras-like_Gua-exchang_fac_N"/>
</dbReference>
<dbReference type="PANTHER" id="PTHR23113">
    <property type="entry name" value="GUANINE NUCLEOTIDE EXCHANGE FACTOR"/>
    <property type="match status" value="1"/>
</dbReference>
<reference evidence="6" key="1">
    <citation type="journal article" date="2011" name="Science">
        <title>The plant cell wall-decomposing machinery underlies the functional diversity of forest fungi.</title>
        <authorList>
            <person name="Eastwood D.C."/>
            <person name="Floudas D."/>
            <person name="Binder M."/>
            <person name="Majcherczyk A."/>
            <person name="Schneider P."/>
            <person name="Aerts A."/>
            <person name="Asiegbu F.O."/>
            <person name="Baker S.E."/>
            <person name="Barry K."/>
            <person name="Bendiksby M."/>
            <person name="Blumentritt M."/>
            <person name="Coutinho P.M."/>
            <person name="Cullen D."/>
            <person name="de Vries R.P."/>
            <person name="Gathman A."/>
            <person name="Goodell B."/>
            <person name="Henrissat B."/>
            <person name="Ihrmark K."/>
            <person name="Kauserud H."/>
            <person name="Kohler A."/>
            <person name="LaButti K."/>
            <person name="Lapidus A."/>
            <person name="Lavin J.L."/>
            <person name="Lee Y.-H."/>
            <person name="Lindquist E."/>
            <person name="Lilly W."/>
            <person name="Lucas S."/>
            <person name="Morin E."/>
            <person name="Murat C."/>
            <person name="Oguiza J.A."/>
            <person name="Park J."/>
            <person name="Pisabarro A.G."/>
            <person name="Riley R."/>
            <person name="Rosling A."/>
            <person name="Salamov A."/>
            <person name="Schmidt O."/>
            <person name="Schmutz J."/>
            <person name="Skrede I."/>
            <person name="Stenlid J."/>
            <person name="Wiebenga A."/>
            <person name="Xie X."/>
            <person name="Kuees U."/>
            <person name="Hibbett D.S."/>
            <person name="Hoffmeister D."/>
            <person name="Hoegberg N."/>
            <person name="Martin F."/>
            <person name="Grigoriev I.V."/>
            <person name="Watkinson S.C."/>
        </authorList>
    </citation>
    <scope>NUCLEOTIDE SEQUENCE [LARGE SCALE GENOMIC DNA]</scope>
    <source>
        <strain evidence="6">strain S7.3</strain>
    </source>
</reference>
<dbReference type="CDD" id="cd06224">
    <property type="entry name" value="REM"/>
    <property type="match status" value="1"/>
</dbReference>
<feature type="domain" description="N-terminal Ras-GEF" evidence="4">
    <location>
        <begin position="266"/>
        <end position="397"/>
    </location>
</feature>
<evidence type="ECO:0000259" key="4">
    <source>
        <dbReference type="PROSITE" id="PS50212"/>
    </source>
</evidence>
<dbReference type="STRING" id="936435.F8Q1D1"/>
<dbReference type="SMART" id="SM00229">
    <property type="entry name" value="RasGEFN"/>
    <property type="match status" value="1"/>
</dbReference>
<dbReference type="Pfam" id="PF00618">
    <property type="entry name" value="RasGEF_N"/>
    <property type="match status" value="1"/>
</dbReference>
<dbReference type="SUPFAM" id="SSF48366">
    <property type="entry name" value="Ras GEF"/>
    <property type="match status" value="1"/>
</dbReference>
<dbReference type="PANTHER" id="PTHR23113:SF368">
    <property type="entry name" value="CELL DIVISION CONTROL PROTEIN 25"/>
    <property type="match status" value="1"/>
</dbReference>
<evidence type="ECO:0000313" key="6">
    <source>
        <dbReference type="Proteomes" id="UP000008063"/>
    </source>
</evidence>
<dbReference type="GO" id="GO:0007265">
    <property type="term" value="P:Ras protein signal transduction"/>
    <property type="evidence" value="ECO:0007669"/>
    <property type="project" value="TreeGrafter"/>
</dbReference>
<accession>F8Q1D1</accession>
<gene>
    <name evidence="5" type="ORF">SERLA73DRAFT_153291</name>
</gene>
<keyword evidence="1 2" id="KW-0344">Guanine-nucleotide releasing factor</keyword>
<dbReference type="AlphaFoldDB" id="F8Q1D1"/>
<dbReference type="OrthoDB" id="546434at2759"/>
<dbReference type="Pfam" id="PF00617">
    <property type="entry name" value="RasGEF"/>
    <property type="match status" value="1"/>
</dbReference>
<proteinExistence type="predicted"/>
<dbReference type="GO" id="GO:0005085">
    <property type="term" value="F:guanyl-nucleotide exchange factor activity"/>
    <property type="evidence" value="ECO:0007669"/>
    <property type="project" value="UniProtKB-KW"/>
</dbReference>
<dbReference type="GO" id="GO:0005886">
    <property type="term" value="C:plasma membrane"/>
    <property type="evidence" value="ECO:0007669"/>
    <property type="project" value="TreeGrafter"/>
</dbReference>
<protein>
    <recommendedName>
        <fullName evidence="7">Ras GEF</fullName>
    </recommendedName>
</protein>
<dbReference type="InterPro" id="IPR001895">
    <property type="entry name" value="RASGEF_cat_dom"/>
</dbReference>
<dbReference type="eggNOG" id="KOG3417">
    <property type="taxonomic scope" value="Eukaryota"/>
</dbReference>
<evidence type="ECO:0008006" key="7">
    <source>
        <dbReference type="Google" id="ProtNLM"/>
    </source>
</evidence>
<dbReference type="InterPro" id="IPR023578">
    <property type="entry name" value="Ras_GEF_dom_sf"/>
</dbReference>